<organism evidence="3 4">
    <name type="scientific">Vespula squamosa</name>
    <name type="common">Southern yellow jacket</name>
    <name type="synonym">Wasp</name>
    <dbReference type="NCBI Taxonomy" id="30214"/>
    <lineage>
        <taxon>Eukaryota</taxon>
        <taxon>Metazoa</taxon>
        <taxon>Ecdysozoa</taxon>
        <taxon>Arthropoda</taxon>
        <taxon>Hexapoda</taxon>
        <taxon>Insecta</taxon>
        <taxon>Pterygota</taxon>
        <taxon>Neoptera</taxon>
        <taxon>Endopterygota</taxon>
        <taxon>Hymenoptera</taxon>
        <taxon>Apocrita</taxon>
        <taxon>Aculeata</taxon>
        <taxon>Vespoidea</taxon>
        <taxon>Vespidae</taxon>
        <taxon>Vespinae</taxon>
        <taxon>Vespula</taxon>
    </lineage>
</organism>
<dbReference type="AlphaFoldDB" id="A0ABD2BXY2"/>
<proteinExistence type="predicted"/>
<dbReference type="EMBL" id="JAUDFV010000027">
    <property type="protein sequence ID" value="KAL2737626.1"/>
    <property type="molecule type" value="Genomic_DNA"/>
</dbReference>
<dbReference type="Proteomes" id="UP001607302">
    <property type="component" value="Unassembled WGS sequence"/>
</dbReference>
<evidence type="ECO:0000313" key="3">
    <source>
        <dbReference type="EMBL" id="KAL2737626.1"/>
    </source>
</evidence>
<protein>
    <submittedName>
        <fullName evidence="3">Uncharacterized protein</fullName>
    </submittedName>
</protein>
<reference evidence="3 4" key="1">
    <citation type="journal article" date="2024" name="Ann. Entomol. Soc. Am.">
        <title>Genomic analyses of the southern and eastern yellowjacket wasps (Hymenoptera: Vespidae) reveal evolutionary signatures of social life.</title>
        <authorList>
            <person name="Catto M.A."/>
            <person name="Caine P.B."/>
            <person name="Orr S.E."/>
            <person name="Hunt B.G."/>
            <person name="Goodisman M.A.D."/>
        </authorList>
    </citation>
    <scope>NUCLEOTIDE SEQUENCE [LARGE SCALE GENOMIC DNA]</scope>
    <source>
        <strain evidence="3">233</strain>
        <tissue evidence="3">Head and thorax</tissue>
    </source>
</reference>
<keyword evidence="2" id="KW-0472">Membrane</keyword>
<evidence type="ECO:0000256" key="1">
    <source>
        <dbReference type="SAM" id="MobiDB-lite"/>
    </source>
</evidence>
<accession>A0ABD2BXY2</accession>
<gene>
    <name evidence="3" type="ORF">V1478_001712</name>
</gene>
<feature type="transmembrane region" description="Helical" evidence="2">
    <location>
        <begin position="74"/>
        <end position="101"/>
    </location>
</feature>
<keyword evidence="2" id="KW-0812">Transmembrane</keyword>
<keyword evidence="4" id="KW-1185">Reference proteome</keyword>
<sequence length="189" mass="21245">MYYSERNSLSSAAPIAFHSLSSSFSIGSRSTESCELSPKSKSSVRGKRRSSTYSQRSAHAQSQSGFTIFISPRFLAAFTFAVPGLIATKCVQLIWVLLAVLDAGSKHSSLENDSSLTENVEYLVLNVYDTMENFVHKVDNDKRPKNEAHYHWLYELLFDPDPQATLIYDLVKVSVHLLSQFFLLILDIL</sequence>
<feature type="compositionally biased region" description="Low complexity" evidence="1">
    <location>
        <begin position="28"/>
        <end position="41"/>
    </location>
</feature>
<comment type="caution">
    <text evidence="3">The sequence shown here is derived from an EMBL/GenBank/DDBJ whole genome shotgun (WGS) entry which is preliminary data.</text>
</comment>
<evidence type="ECO:0000313" key="4">
    <source>
        <dbReference type="Proteomes" id="UP001607302"/>
    </source>
</evidence>
<evidence type="ECO:0000256" key="2">
    <source>
        <dbReference type="SAM" id="Phobius"/>
    </source>
</evidence>
<feature type="region of interest" description="Disordered" evidence="1">
    <location>
        <begin position="28"/>
        <end position="58"/>
    </location>
</feature>
<name>A0ABD2BXY2_VESSQ</name>
<keyword evidence="2" id="KW-1133">Transmembrane helix</keyword>